<proteinExistence type="predicted"/>
<comment type="caution">
    <text evidence="2">The sequence shown here is derived from an EMBL/GenBank/DDBJ whole genome shotgun (WGS) entry which is preliminary data.</text>
</comment>
<dbReference type="AlphaFoldDB" id="A0A0F9DVS0"/>
<dbReference type="EMBL" id="LAZR01027357">
    <property type="protein sequence ID" value="KKL65973.1"/>
    <property type="molecule type" value="Genomic_DNA"/>
</dbReference>
<organism evidence="2">
    <name type="scientific">marine sediment metagenome</name>
    <dbReference type="NCBI Taxonomy" id="412755"/>
    <lineage>
        <taxon>unclassified sequences</taxon>
        <taxon>metagenomes</taxon>
        <taxon>ecological metagenomes</taxon>
    </lineage>
</organism>
<gene>
    <name evidence="2" type="ORF">LCGC14_2149620</name>
</gene>
<keyword evidence="1" id="KW-0472">Membrane</keyword>
<protein>
    <submittedName>
        <fullName evidence="2">Uncharacterized protein</fullName>
    </submittedName>
</protein>
<accession>A0A0F9DVS0</accession>
<keyword evidence="1" id="KW-1133">Transmembrane helix</keyword>
<feature type="transmembrane region" description="Helical" evidence="1">
    <location>
        <begin position="36"/>
        <end position="53"/>
    </location>
</feature>
<reference evidence="2" key="1">
    <citation type="journal article" date="2015" name="Nature">
        <title>Complex archaea that bridge the gap between prokaryotes and eukaryotes.</title>
        <authorList>
            <person name="Spang A."/>
            <person name="Saw J.H."/>
            <person name="Jorgensen S.L."/>
            <person name="Zaremba-Niedzwiedzka K."/>
            <person name="Martijn J."/>
            <person name="Lind A.E."/>
            <person name="van Eijk R."/>
            <person name="Schleper C."/>
            <person name="Guy L."/>
            <person name="Ettema T.J."/>
        </authorList>
    </citation>
    <scope>NUCLEOTIDE SEQUENCE</scope>
</reference>
<evidence type="ECO:0000313" key="2">
    <source>
        <dbReference type="EMBL" id="KKL65973.1"/>
    </source>
</evidence>
<name>A0A0F9DVS0_9ZZZZ</name>
<evidence type="ECO:0000256" key="1">
    <source>
        <dbReference type="SAM" id="Phobius"/>
    </source>
</evidence>
<keyword evidence="1" id="KW-0812">Transmembrane</keyword>
<sequence>MKTKKPLSNKTPHWFQDWHIEHFLPNDNRGKRNEKWIYIILTAIIGSGVLANGNKEVIVALIKSILGG</sequence>